<dbReference type="AlphaFoldDB" id="A0A2N3LD68"/>
<dbReference type="OrthoDB" id="2731856at2"/>
<protein>
    <submittedName>
        <fullName evidence="2">Phage tail protein</fullName>
    </submittedName>
</protein>
<comment type="caution">
    <text evidence="2">The sequence shown here is derived from an EMBL/GenBank/DDBJ whole genome shotgun (WGS) entry which is preliminary data.</text>
</comment>
<sequence length="254" mass="29740">MIRESLYFSFAERKSTDFGIYNVSISEGLFQENFISNRTIQEVKIRGNDKPYFFEVTKEPISFQLSFSFLDTWDDNKLREVARWLNVGFYQPLFFSEDIDRVYYCMPIESTNLIHNGLKQGYLTLTMRCDSPFAYGHDIVTQWYDCSTSSQIIEIDNLGDLDILPEIDIVKVGDGNVSITNLSRANSQTRLTGLKNGEEIYLNGDNQLIETNLPNTYRFENFNDYYLPFYYGKNRIQISSGCKVRFQYKYKFIS</sequence>
<evidence type="ECO:0000313" key="3">
    <source>
        <dbReference type="Proteomes" id="UP000233440"/>
    </source>
</evidence>
<feature type="domain" description="Phage tail-like C-terminal" evidence="1">
    <location>
        <begin position="133"/>
        <end position="248"/>
    </location>
</feature>
<accession>A0A2N3LD68</accession>
<gene>
    <name evidence="2" type="ORF">CWO92_23510</name>
</gene>
<dbReference type="Gene3D" id="2.40.30.200">
    <property type="match status" value="1"/>
</dbReference>
<dbReference type="InterPro" id="IPR048276">
    <property type="entry name" value="Phage_tail-like_C"/>
</dbReference>
<evidence type="ECO:0000259" key="1">
    <source>
        <dbReference type="Pfam" id="PF20753"/>
    </source>
</evidence>
<keyword evidence="3" id="KW-1185">Reference proteome</keyword>
<reference evidence="2 3" key="1">
    <citation type="submission" date="2017-11" db="EMBL/GenBank/DDBJ databases">
        <title>Bacillus camelliae sp. nov., isolated from pu'er tea.</title>
        <authorList>
            <person name="Niu L."/>
        </authorList>
    </citation>
    <scope>NUCLEOTIDE SEQUENCE [LARGE SCALE GENOMIC DNA]</scope>
    <source>
        <strain evidence="2 3">7578-1</strain>
    </source>
</reference>
<dbReference type="NCBIfam" id="TIGR01633">
    <property type="entry name" value="phi3626_gp14_N"/>
    <property type="match status" value="1"/>
</dbReference>
<name>A0A2N3LD68_9BACI</name>
<proteinExistence type="predicted"/>
<dbReference type="Pfam" id="PF20753">
    <property type="entry name" value="DUF6558_C"/>
    <property type="match status" value="1"/>
</dbReference>
<evidence type="ECO:0000313" key="2">
    <source>
        <dbReference type="EMBL" id="PKR82602.1"/>
    </source>
</evidence>
<organism evidence="2 3">
    <name type="scientific">Heyndrickxia camelliae</name>
    <dbReference type="NCBI Taxonomy" id="1707093"/>
    <lineage>
        <taxon>Bacteria</taxon>
        <taxon>Bacillati</taxon>
        <taxon>Bacillota</taxon>
        <taxon>Bacilli</taxon>
        <taxon>Bacillales</taxon>
        <taxon>Bacillaceae</taxon>
        <taxon>Heyndrickxia</taxon>
    </lineage>
</organism>
<dbReference type="Proteomes" id="UP000233440">
    <property type="component" value="Unassembled WGS sequence"/>
</dbReference>
<dbReference type="InterPro" id="IPR006520">
    <property type="entry name" value="Dit_BPSPP_N"/>
</dbReference>
<dbReference type="RefSeq" id="WP_101356629.1">
    <property type="nucleotide sequence ID" value="NZ_PIQO01000035.1"/>
</dbReference>
<dbReference type="EMBL" id="PIQO01000035">
    <property type="protein sequence ID" value="PKR82602.1"/>
    <property type="molecule type" value="Genomic_DNA"/>
</dbReference>